<dbReference type="NCBIfam" id="NF003967">
    <property type="entry name" value="PRK05461.1"/>
    <property type="match status" value="1"/>
</dbReference>
<evidence type="ECO:0000313" key="2">
    <source>
        <dbReference type="EMBL" id="SFS74857.1"/>
    </source>
</evidence>
<organism evidence="2 3">
    <name type="scientific">Sphingobacterium wenxiniae</name>
    <dbReference type="NCBI Taxonomy" id="683125"/>
    <lineage>
        <taxon>Bacteria</taxon>
        <taxon>Pseudomonadati</taxon>
        <taxon>Bacteroidota</taxon>
        <taxon>Sphingobacteriia</taxon>
        <taxon>Sphingobacteriales</taxon>
        <taxon>Sphingobacteriaceae</taxon>
        <taxon>Sphingobacterium</taxon>
    </lineage>
</organism>
<evidence type="ECO:0000313" key="3">
    <source>
        <dbReference type="Proteomes" id="UP000198785"/>
    </source>
</evidence>
<reference evidence="2 3" key="1">
    <citation type="submission" date="2016-10" db="EMBL/GenBank/DDBJ databases">
        <authorList>
            <person name="de Groot N.N."/>
        </authorList>
    </citation>
    <scope>NUCLEOTIDE SEQUENCE [LARGE SCALE GENOMIC DNA]</scope>
    <source>
        <strain evidence="2 3">DSM 22789</strain>
    </source>
</reference>
<dbReference type="STRING" id="683125.SAMN05660206_104230"/>
<dbReference type="OrthoDB" id="9795226at2"/>
<gene>
    <name evidence="2" type="ORF">SAMN05660206_104230</name>
</gene>
<dbReference type="InterPro" id="IPR007474">
    <property type="entry name" value="ApaG_domain"/>
</dbReference>
<evidence type="ECO:0000259" key="1">
    <source>
        <dbReference type="PROSITE" id="PS51087"/>
    </source>
</evidence>
<dbReference type="SUPFAM" id="SSF110069">
    <property type="entry name" value="ApaG-like"/>
    <property type="match status" value="1"/>
</dbReference>
<dbReference type="Proteomes" id="UP000198785">
    <property type="component" value="Unassembled WGS sequence"/>
</dbReference>
<keyword evidence="3" id="KW-1185">Reference proteome</keyword>
<dbReference type="PANTHER" id="PTHR14289">
    <property type="entry name" value="F-BOX ONLY PROTEIN 3"/>
    <property type="match status" value="1"/>
</dbReference>
<protein>
    <submittedName>
        <fullName evidence="2">ApaG protein</fullName>
    </submittedName>
</protein>
<dbReference type="PANTHER" id="PTHR14289:SF16">
    <property type="entry name" value="POLYMERASE DELTA-INTERACTING PROTEIN 2"/>
    <property type="match status" value="1"/>
</dbReference>
<dbReference type="RefSeq" id="WP_093364923.1">
    <property type="nucleotide sequence ID" value="NZ_FOZZ01000004.1"/>
</dbReference>
<dbReference type="Pfam" id="PF04379">
    <property type="entry name" value="DUF525"/>
    <property type="match status" value="1"/>
</dbReference>
<feature type="domain" description="ApaG" evidence="1">
    <location>
        <begin position="3"/>
        <end position="128"/>
    </location>
</feature>
<sequence length="128" mass="14760">MTTQITEGVRISVEQVYQQEYSNPSKQHFMFSYRITIENLGHDIVQLISRHWDIFDSLNDTIQVDGEGVVGEQPILEPGETHQYISGCNLKSEIGYMEGYYMMSRLKDGSLFTVEIPRFNLVASYKLN</sequence>
<dbReference type="Gene3D" id="2.60.40.1470">
    <property type="entry name" value="ApaG domain"/>
    <property type="match status" value="1"/>
</dbReference>
<proteinExistence type="predicted"/>
<dbReference type="EMBL" id="FOZZ01000004">
    <property type="protein sequence ID" value="SFS74857.1"/>
    <property type="molecule type" value="Genomic_DNA"/>
</dbReference>
<accession>A0A1I6SD40</accession>
<dbReference type="PROSITE" id="PS51087">
    <property type="entry name" value="APAG"/>
    <property type="match status" value="1"/>
</dbReference>
<dbReference type="GO" id="GO:0070987">
    <property type="term" value="P:error-free translesion synthesis"/>
    <property type="evidence" value="ECO:0007669"/>
    <property type="project" value="TreeGrafter"/>
</dbReference>
<name>A0A1I6SD40_9SPHI</name>
<dbReference type="AlphaFoldDB" id="A0A1I6SD40"/>
<dbReference type="InterPro" id="IPR036767">
    <property type="entry name" value="ApaG_sf"/>
</dbReference>